<name>A0A843AL50_METFO</name>
<evidence type="ECO:0000256" key="1">
    <source>
        <dbReference type="SAM" id="MobiDB-lite"/>
    </source>
</evidence>
<reference evidence="2" key="1">
    <citation type="submission" date="2020-10" db="EMBL/GenBank/DDBJ databases">
        <title>Dehalococcoides mccartyi of a TCE/Cr reducing biochatode.</title>
        <authorList>
            <person name="Matturro B."/>
        </authorList>
    </citation>
    <scope>NUCLEOTIDE SEQUENCE</scope>
    <source>
        <strain evidence="2">Bin2</strain>
    </source>
</reference>
<dbReference type="RefSeq" id="WP_276698549.1">
    <property type="nucleotide sequence ID" value="NZ_JADIIL010000014.1"/>
</dbReference>
<gene>
    <name evidence="2" type="ORF">ISP06_03565</name>
</gene>
<evidence type="ECO:0000313" key="2">
    <source>
        <dbReference type="EMBL" id="MBF4474536.1"/>
    </source>
</evidence>
<feature type="region of interest" description="Disordered" evidence="1">
    <location>
        <begin position="119"/>
        <end position="145"/>
    </location>
</feature>
<evidence type="ECO:0000313" key="3">
    <source>
        <dbReference type="Proteomes" id="UP000606900"/>
    </source>
</evidence>
<protein>
    <submittedName>
        <fullName evidence="2">Uncharacterized protein</fullName>
    </submittedName>
</protein>
<dbReference type="EMBL" id="JADIIL010000014">
    <property type="protein sequence ID" value="MBF4474536.1"/>
    <property type="molecule type" value="Genomic_DNA"/>
</dbReference>
<comment type="caution">
    <text evidence="2">The sequence shown here is derived from an EMBL/GenBank/DDBJ whole genome shotgun (WGS) entry which is preliminary data.</text>
</comment>
<dbReference type="Proteomes" id="UP000606900">
    <property type="component" value="Unassembled WGS sequence"/>
</dbReference>
<organism evidence="2 3">
    <name type="scientific">Methanobacterium formicicum</name>
    <dbReference type="NCBI Taxonomy" id="2162"/>
    <lineage>
        <taxon>Archaea</taxon>
        <taxon>Methanobacteriati</taxon>
        <taxon>Methanobacteriota</taxon>
        <taxon>Methanomada group</taxon>
        <taxon>Methanobacteria</taxon>
        <taxon>Methanobacteriales</taxon>
        <taxon>Methanobacteriaceae</taxon>
        <taxon>Methanobacterium</taxon>
    </lineage>
</organism>
<sequence>MAATVEAVLDLLQGWEIKENTGDGPDPEIDDGTVKTITTEEVTKFITKAKVRAAAHIELENIDKLPKTALVDEAVATWAAGLLYNKYVIKVTEGKEDQDPSTYGDRKISEAKGILKSVTISPEDDDSQGGSQITVFSINSETLDE</sequence>
<accession>A0A843AL50</accession>
<proteinExistence type="predicted"/>
<feature type="compositionally biased region" description="Polar residues" evidence="1">
    <location>
        <begin position="128"/>
        <end position="145"/>
    </location>
</feature>
<dbReference type="AlphaFoldDB" id="A0A843AL50"/>